<dbReference type="Pfam" id="PF13537">
    <property type="entry name" value="GATase_7"/>
    <property type="match status" value="1"/>
</dbReference>
<protein>
    <recommendedName>
        <fullName evidence="3">asparagine synthase (glutamine-hydrolyzing)</fullName>
        <ecNumber evidence="3">6.3.5.4</ecNumber>
    </recommendedName>
</protein>
<sequence length="643" mass="73650">MSGIAGIYCLDGQSVQHSDLARMTDVLSHRGPDGAEIWCGGSVGLGHRMLWTTPESLLEKLPLVKGNLTLTADARIDNREELIPALGFANYPVDKVTDSDLILAAYEKWGEQCPEKLLGDFAFVIWDGRNQQLFCARDHFGVKPLYYYHQPGKLFAFASEIKALLSLPGMPCQINEVRIADYLLQRYEDKASTFYQHIYRCVPAHSLRVTAEQLSLRAYWRLDPHRELRLSSDEEYAAAYREIFTEAVRCRLRSAFPIGSMLSGGLDSSSIVCTAHSLWDVTRGDSLKTFSAIFDTVPESDERFYIQTVLEQGNFESHYIHGDQLSFLDSITLTLPWQDEPFDAPNSLINLETWRIAQQQGVRVLLDGLMGDNVISHGYAYLNELARTGQWLTLATEIRALAKQRNRSPWAPIRRFIWNDGVKSNIPPALRQRWRQLRGYQEPVWKPDPLLNPEFTRQVGLKERVQEFAAGEWRTERENHHQELNSGFVPLSMEMFNKGVSAYAIEARLPFTDRRLVEFCLAVPANQKLHRGWSRVIARRAMENCLPKAIQWRHDKGDLGVNLIRRILTEQSKFEEFMQNYPAELEAYIDISTLRKISQQFLAQGEHYQPGKIHQLLLVITLAHWLRYVKSSAGLVHEAVFLS</sequence>
<dbReference type="InterPro" id="IPR029055">
    <property type="entry name" value="Ntn_hydrolases_N"/>
</dbReference>
<dbReference type="NCBIfam" id="TIGR01536">
    <property type="entry name" value="asn_synth_AEB"/>
    <property type="match status" value="1"/>
</dbReference>
<evidence type="ECO:0000256" key="1">
    <source>
        <dbReference type="ARBA" id="ARBA00005187"/>
    </source>
</evidence>
<name>A0AA96WCS0_9CYAN</name>
<dbReference type="InterPro" id="IPR017932">
    <property type="entry name" value="GATase_2_dom"/>
</dbReference>
<dbReference type="InterPro" id="IPR006426">
    <property type="entry name" value="Asn_synth_AEB"/>
</dbReference>
<dbReference type="Gene3D" id="3.40.50.620">
    <property type="entry name" value="HUPs"/>
    <property type="match status" value="1"/>
</dbReference>
<dbReference type="PANTHER" id="PTHR43284">
    <property type="entry name" value="ASPARAGINE SYNTHETASE (GLUTAMINE-HYDROLYZING)"/>
    <property type="match status" value="1"/>
</dbReference>
<dbReference type="InterPro" id="IPR014729">
    <property type="entry name" value="Rossmann-like_a/b/a_fold"/>
</dbReference>
<dbReference type="PANTHER" id="PTHR43284:SF1">
    <property type="entry name" value="ASPARAGINE SYNTHETASE"/>
    <property type="match status" value="1"/>
</dbReference>
<dbReference type="EMBL" id="CP053586">
    <property type="protein sequence ID" value="WNZ22759.1"/>
    <property type="molecule type" value="Genomic_DNA"/>
</dbReference>
<evidence type="ECO:0000256" key="4">
    <source>
        <dbReference type="ARBA" id="ARBA00022741"/>
    </source>
</evidence>
<dbReference type="CDD" id="cd01991">
    <property type="entry name" value="Asn_synthase_B_C"/>
    <property type="match status" value="1"/>
</dbReference>
<evidence type="ECO:0000256" key="2">
    <source>
        <dbReference type="ARBA" id="ARBA00005752"/>
    </source>
</evidence>
<feature type="domain" description="Glutamine amidotransferase type-2" evidence="10">
    <location>
        <begin position="2"/>
        <end position="188"/>
    </location>
</feature>
<evidence type="ECO:0000256" key="9">
    <source>
        <dbReference type="PIRSR" id="PIRSR001589-2"/>
    </source>
</evidence>
<dbReference type="SUPFAM" id="SSF52402">
    <property type="entry name" value="Adenine nucleotide alpha hydrolases-like"/>
    <property type="match status" value="1"/>
</dbReference>
<dbReference type="GO" id="GO:0006529">
    <property type="term" value="P:asparagine biosynthetic process"/>
    <property type="evidence" value="ECO:0007669"/>
    <property type="project" value="UniProtKB-KW"/>
</dbReference>
<dbReference type="InterPro" id="IPR001962">
    <property type="entry name" value="Asn_synthase"/>
</dbReference>
<evidence type="ECO:0000256" key="6">
    <source>
        <dbReference type="ARBA" id="ARBA00022888"/>
    </source>
</evidence>
<dbReference type="GO" id="GO:0005524">
    <property type="term" value="F:ATP binding"/>
    <property type="evidence" value="ECO:0007669"/>
    <property type="project" value="UniProtKB-KW"/>
</dbReference>
<dbReference type="Pfam" id="PF00733">
    <property type="entry name" value="Asn_synthase"/>
    <property type="match status" value="1"/>
</dbReference>
<comment type="similarity">
    <text evidence="2">Belongs to the asparagine synthetase family.</text>
</comment>
<dbReference type="PROSITE" id="PS51278">
    <property type="entry name" value="GATASE_TYPE_2"/>
    <property type="match status" value="1"/>
</dbReference>
<proteinExistence type="inferred from homology"/>
<keyword evidence="6" id="KW-0028">Amino-acid biosynthesis</keyword>
<evidence type="ECO:0000256" key="8">
    <source>
        <dbReference type="ARBA" id="ARBA00048741"/>
    </source>
</evidence>
<dbReference type="InterPro" id="IPR033738">
    <property type="entry name" value="AsnB_N"/>
</dbReference>
<dbReference type="CDD" id="cd00712">
    <property type="entry name" value="AsnB"/>
    <property type="match status" value="1"/>
</dbReference>
<dbReference type="AlphaFoldDB" id="A0AA96WCS0"/>
<evidence type="ECO:0000256" key="3">
    <source>
        <dbReference type="ARBA" id="ARBA00012737"/>
    </source>
</evidence>
<organism evidence="11">
    <name type="scientific">Leptolyngbya sp. NK1-12</name>
    <dbReference type="NCBI Taxonomy" id="2547451"/>
    <lineage>
        <taxon>Bacteria</taxon>
        <taxon>Bacillati</taxon>
        <taxon>Cyanobacteriota</taxon>
        <taxon>Cyanophyceae</taxon>
        <taxon>Leptolyngbyales</taxon>
        <taxon>Leptolyngbyaceae</taxon>
        <taxon>Leptolyngbya group</taxon>
        <taxon>Leptolyngbya</taxon>
    </lineage>
</organism>
<accession>A0AA96WCS0</accession>
<evidence type="ECO:0000259" key="10">
    <source>
        <dbReference type="PROSITE" id="PS51278"/>
    </source>
</evidence>
<keyword evidence="7" id="KW-0315">Glutamine amidotransferase</keyword>
<keyword evidence="4 9" id="KW-0547">Nucleotide-binding</keyword>
<dbReference type="GO" id="GO:0004066">
    <property type="term" value="F:asparagine synthase (glutamine-hydrolyzing) activity"/>
    <property type="evidence" value="ECO:0007669"/>
    <property type="project" value="UniProtKB-EC"/>
</dbReference>
<evidence type="ECO:0000256" key="5">
    <source>
        <dbReference type="ARBA" id="ARBA00022840"/>
    </source>
</evidence>
<reference evidence="11" key="1">
    <citation type="submission" date="2020-05" db="EMBL/GenBank/DDBJ databases">
        <authorList>
            <person name="Zhu T."/>
            <person name="Keshari N."/>
            <person name="Lu X."/>
        </authorList>
    </citation>
    <scope>NUCLEOTIDE SEQUENCE</scope>
    <source>
        <strain evidence="11">NK1-12</strain>
    </source>
</reference>
<keyword evidence="6" id="KW-0061">Asparagine biosynthesis</keyword>
<dbReference type="NCBIfam" id="NF033535">
    <property type="entry name" value="lass_lactam_cya"/>
    <property type="match status" value="1"/>
</dbReference>
<evidence type="ECO:0000313" key="11">
    <source>
        <dbReference type="EMBL" id="WNZ22759.1"/>
    </source>
</evidence>
<dbReference type="Gene3D" id="3.60.20.10">
    <property type="entry name" value="Glutamine Phosphoribosylpyrophosphate, subunit 1, domain 1"/>
    <property type="match status" value="1"/>
</dbReference>
<dbReference type="InterPro" id="IPR051786">
    <property type="entry name" value="ASN_synthetase/amidase"/>
</dbReference>
<dbReference type="RefSeq" id="WP_316434296.1">
    <property type="nucleotide sequence ID" value="NZ_CP053586.1"/>
</dbReference>
<comment type="catalytic activity">
    <reaction evidence="8">
        <text>L-aspartate + L-glutamine + ATP + H2O = L-asparagine + L-glutamate + AMP + diphosphate + H(+)</text>
        <dbReference type="Rhea" id="RHEA:12228"/>
        <dbReference type="ChEBI" id="CHEBI:15377"/>
        <dbReference type="ChEBI" id="CHEBI:15378"/>
        <dbReference type="ChEBI" id="CHEBI:29985"/>
        <dbReference type="ChEBI" id="CHEBI:29991"/>
        <dbReference type="ChEBI" id="CHEBI:30616"/>
        <dbReference type="ChEBI" id="CHEBI:33019"/>
        <dbReference type="ChEBI" id="CHEBI:58048"/>
        <dbReference type="ChEBI" id="CHEBI:58359"/>
        <dbReference type="ChEBI" id="CHEBI:456215"/>
        <dbReference type="EC" id="6.3.5.4"/>
    </reaction>
</comment>
<dbReference type="EC" id="6.3.5.4" evidence="3"/>
<evidence type="ECO:0000256" key="7">
    <source>
        <dbReference type="ARBA" id="ARBA00022962"/>
    </source>
</evidence>
<dbReference type="SUPFAM" id="SSF56235">
    <property type="entry name" value="N-terminal nucleophile aminohydrolases (Ntn hydrolases)"/>
    <property type="match status" value="1"/>
</dbReference>
<dbReference type="PIRSF" id="PIRSF001589">
    <property type="entry name" value="Asn_synthetase_glu-h"/>
    <property type="match status" value="1"/>
</dbReference>
<feature type="binding site" evidence="9">
    <location>
        <position position="98"/>
    </location>
    <ligand>
        <name>L-glutamine</name>
        <dbReference type="ChEBI" id="CHEBI:58359"/>
    </ligand>
</feature>
<keyword evidence="5 9" id="KW-0067">ATP-binding</keyword>
<gene>
    <name evidence="11" type="ORF">HJG54_07755</name>
</gene>
<comment type="pathway">
    <text evidence="1">Amino-acid biosynthesis; L-asparagine biosynthesis; L-asparagine from L-aspartate (L-Gln route): step 1/1.</text>
</comment>